<dbReference type="SMART" id="SM01086">
    <property type="entry name" value="ClpB_D2-small"/>
    <property type="match status" value="1"/>
</dbReference>
<dbReference type="FunFam" id="1.10.8.60:FF:000002">
    <property type="entry name" value="ATP-dependent Clp protease ATP-binding subunit ClpX"/>
    <property type="match status" value="1"/>
</dbReference>
<comment type="similarity">
    <text evidence="6">Belongs to the ClpX chaperone family.</text>
</comment>
<dbReference type="PANTHER" id="PTHR48102:SF7">
    <property type="entry name" value="ATP-DEPENDENT CLP PROTEASE ATP-BINDING SUBUNIT CLPX-LIKE, MITOCHONDRIAL"/>
    <property type="match status" value="1"/>
</dbReference>
<name>A0A347U4D9_9BACT</name>
<dbReference type="GO" id="GO:0004252">
    <property type="term" value="F:serine-type endopeptidase activity"/>
    <property type="evidence" value="ECO:0007669"/>
    <property type="project" value="UniProtKB-EC"/>
</dbReference>
<evidence type="ECO:0000256" key="3">
    <source>
        <dbReference type="ARBA" id="ARBA00022833"/>
    </source>
</evidence>
<evidence type="ECO:0000256" key="6">
    <source>
        <dbReference type="PROSITE-ProRule" id="PRU01250"/>
    </source>
</evidence>
<dbReference type="CDD" id="cd19497">
    <property type="entry name" value="RecA-like_ClpX"/>
    <property type="match status" value="1"/>
</dbReference>
<evidence type="ECO:0000256" key="4">
    <source>
        <dbReference type="ARBA" id="ARBA00022840"/>
    </source>
</evidence>
<dbReference type="Pfam" id="PF06689">
    <property type="entry name" value="zf-C4_ClpX"/>
    <property type="match status" value="1"/>
</dbReference>
<dbReference type="Pfam" id="PF07724">
    <property type="entry name" value="AAA_2"/>
    <property type="match status" value="1"/>
</dbReference>
<dbReference type="OrthoDB" id="9804062at2"/>
<dbReference type="InterPro" id="IPR003593">
    <property type="entry name" value="AAA+_ATPase"/>
</dbReference>
<dbReference type="Gene3D" id="3.40.50.300">
    <property type="entry name" value="P-loop containing nucleotide triphosphate hydrolases"/>
    <property type="match status" value="1"/>
</dbReference>
<feature type="binding site" evidence="6">
    <location>
        <position position="32"/>
    </location>
    <ligand>
        <name>Zn(2+)</name>
        <dbReference type="ChEBI" id="CHEBI:29105"/>
    </ligand>
</feature>
<feature type="binding site" evidence="6">
    <location>
        <position position="29"/>
    </location>
    <ligand>
        <name>Zn(2+)</name>
        <dbReference type="ChEBI" id="CHEBI:29105"/>
    </ligand>
</feature>
<dbReference type="Pfam" id="PF10431">
    <property type="entry name" value="ClpB_D2-small"/>
    <property type="match status" value="1"/>
</dbReference>
<keyword evidence="5 6" id="KW-0143">Chaperone</keyword>
<evidence type="ECO:0000313" key="9">
    <source>
        <dbReference type="EMBL" id="RXI32914.1"/>
    </source>
</evidence>
<dbReference type="SMART" id="SM00994">
    <property type="entry name" value="zf-C4_ClpX"/>
    <property type="match status" value="1"/>
</dbReference>
<dbReference type="AlphaFoldDB" id="A0A347U4D9"/>
<keyword evidence="1 6" id="KW-0479">Metal-binding</keyword>
<gene>
    <name evidence="9" type="primary">clpX</name>
    <name evidence="8" type="synonym">clpX1</name>
    <name evidence="8" type="ORF">AELL_0010</name>
    <name evidence="9" type="ORF">CP962_00480</name>
</gene>
<dbReference type="GO" id="GO:0051082">
    <property type="term" value="F:unfolded protein binding"/>
    <property type="evidence" value="ECO:0007669"/>
    <property type="project" value="UniProtKB-UniRule"/>
</dbReference>
<protein>
    <submittedName>
        <fullName evidence="9">ATP-dependent Clp protease ATP-binding subunit ClpX</fullName>
    </submittedName>
    <submittedName>
        <fullName evidence="8">ATP-dependent protease specificity component and chaperone</fullName>
        <ecNumber evidence="8">3.4.21.92</ecNumber>
    </submittedName>
</protein>
<keyword evidence="4 9" id="KW-0067">ATP-binding</keyword>
<feature type="binding site" evidence="6">
    <location>
        <position position="10"/>
    </location>
    <ligand>
        <name>Zn(2+)</name>
        <dbReference type="ChEBI" id="CHEBI:29105"/>
    </ligand>
</feature>
<dbReference type="GO" id="GO:0016887">
    <property type="term" value="F:ATP hydrolysis activity"/>
    <property type="evidence" value="ECO:0007669"/>
    <property type="project" value="InterPro"/>
</dbReference>
<dbReference type="InterPro" id="IPR003959">
    <property type="entry name" value="ATPase_AAA_core"/>
</dbReference>
<dbReference type="GO" id="GO:0008270">
    <property type="term" value="F:zinc ion binding"/>
    <property type="evidence" value="ECO:0007669"/>
    <property type="project" value="UniProtKB-UniRule"/>
</dbReference>
<dbReference type="EMBL" id="NXIG01000001">
    <property type="protein sequence ID" value="RXI32914.1"/>
    <property type="molecule type" value="Genomic_DNA"/>
</dbReference>
<dbReference type="NCBIfam" id="NF003745">
    <property type="entry name" value="PRK05342.1"/>
    <property type="match status" value="1"/>
</dbReference>
<dbReference type="SUPFAM" id="SSF57716">
    <property type="entry name" value="Glucocorticoid receptor-like (DNA-binding domain)"/>
    <property type="match status" value="1"/>
</dbReference>
<dbReference type="KEGG" id="aell:AELL_0010"/>
<keyword evidence="8" id="KW-0378">Hydrolase</keyword>
<dbReference type="Gene3D" id="6.20.220.10">
    <property type="entry name" value="ClpX chaperone, C4-type zinc finger domain"/>
    <property type="match status" value="1"/>
</dbReference>
<dbReference type="Proteomes" id="UP000290588">
    <property type="component" value="Unassembled WGS sequence"/>
</dbReference>
<feature type="domain" description="ClpX-type ZB" evidence="7">
    <location>
        <begin position="1"/>
        <end position="48"/>
    </location>
</feature>
<dbReference type="InterPro" id="IPR010603">
    <property type="entry name" value="Znf_CppX_C4"/>
</dbReference>
<dbReference type="SUPFAM" id="SSF52540">
    <property type="entry name" value="P-loop containing nucleoside triphosphate hydrolases"/>
    <property type="match status" value="1"/>
</dbReference>
<dbReference type="EC" id="3.4.21.92" evidence="8"/>
<reference evidence="9 11" key="1">
    <citation type="submission" date="2017-09" db="EMBL/GenBank/DDBJ databases">
        <title>Genomics of the genus Arcobacter.</title>
        <authorList>
            <person name="Perez-Cataluna A."/>
            <person name="Figueras M.J."/>
            <person name="Salas-Masso N."/>
        </authorList>
    </citation>
    <scope>NUCLEOTIDE SEQUENCE [LARGE SCALE GENOMIC DNA]</scope>
    <source>
        <strain evidence="9 11">CECT 7837</strain>
    </source>
</reference>
<keyword evidence="10" id="KW-1185">Reference proteome</keyword>
<dbReference type="RefSeq" id="WP_118915972.1">
    <property type="nucleotide sequence ID" value="NZ_CP032097.1"/>
</dbReference>
<feature type="binding site" evidence="6">
    <location>
        <position position="7"/>
    </location>
    <ligand>
        <name>Zn(2+)</name>
        <dbReference type="ChEBI" id="CHEBI:29105"/>
    </ligand>
</feature>
<evidence type="ECO:0000256" key="1">
    <source>
        <dbReference type="ARBA" id="ARBA00022723"/>
    </source>
</evidence>
<dbReference type="GO" id="GO:0051603">
    <property type="term" value="P:proteolysis involved in protein catabolic process"/>
    <property type="evidence" value="ECO:0007669"/>
    <property type="project" value="TreeGrafter"/>
</dbReference>
<dbReference type="InterPro" id="IPR004487">
    <property type="entry name" value="Clp_protease_ATP-bd_su_ClpX"/>
</dbReference>
<keyword evidence="2" id="KW-0547">Nucleotide-binding</keyword>
<dbReference type="Proteomes" id="UP000262582">
    <property type="component" value="Chromosome"/>
</dbReference>
<evidence type="ECO:0000313" key="10">
    <source>
        <dbReference type="Proteomes" id="UP000262582"/>
    </source>
</evidence>
<keyword evidence="9" id="KW-0645">Protease</keyword>
<sequence length="418" mass="46743">MSEIHNCDFCGKEITEVKKIFSSEEAHICDECVTMCAKVLEKELIKDNKKEFQKGLSVPVKIKEHLDDYVIGQLEAKKVLAVALYNHYKRIDKPIVKNVEIEKSNIMLIGPTGSGKTLLAKSLARIMDVPFAVADATALTEAGYVGEDVESILSRLLAAADFDVEKAKRGIVYIDEIDKIANKSESSTSGRDVSGEGVQQGLLKILEGAEVYVPVKGSRKNSSAETILFDTTHVLFICGGAFVGLREDDSHKKSKKAPKMGFLKKEDIQENKKAIEAKELISFGLIPEFIGRIPVIAELNKLSKEDLIRVLKEPKNAITKQYEILFELDGVELIFTDEALERIAEIAHEKDVGARGLRGIIENIMLPLQYIIPSEDNLEKCIITKEYIDKEKDIELVYKENNDIQESTKEILFKKIVN</sequence>
<evidence type="ECO:0000259" key="7">
    <source>
        <dbReference type="PROSITE" id="PS51902"/>
    </source>
</evidence>
<proteinExistence type="inferred from homology"/>
<dbReference type="NCBIfam" id="TIGR00382">
    <property type="entry name" value="clpX"/>
    <property type="match status" value="1"/>
</dbReference>
<evidence type="ECO:0000256" key="5">
    <source>
        <dbReference type="ARBA" id="ARBA00023186"/>
    </source>
</evidence>
<dbReference type="EMBL" id="CP032097">
    <property type="protein sequence ID" value="AXX93717.1"/>
    <property type="molecule type" value="Genomic_DNA"/>
</dbReference>
<dbReference type="PROSITE" id="PS51902">
    <property type="entry name" value="CLPX_ZB"/>
    <property type="match status" value="1"/>
</dbReference>
<evidence type="ECO:0000313" key="11">
    <source>
        <dbReference type="Proteomes" id="UP000290588"/>
    </source>
</evidence>
<accession>A0A347U4D9</accession>
<dbReference type="GO" id="GO:0046983">
    <property type="term" value="F:protein dimerization activity"/>
    <property type="evidence" value="ECO:0007669"/>
    <property type="project" value="UniProtKB-UniRule"/>
</dbReference>
<dbReference type="Gene3D" id="1.10.8.60">
    <property type="match status" value="1"/>
</dbReference>
<dbReference type="InterPro" id="IPR050052">
    <property type="entry name" value="ATP-dep_Clp_protease_ClpX"/>
</dbReference>
<dbReference type="GO" id="GO:0005524">
    <property type="term" value="F:ATP binding"/>
    <property type="evidence" value="ECO:0007669"/>
    <property type="project" value="UniProtKB-KW"/>
</dbReference>
<dbReference type="InterPro" id="IPR019489">
    <property type="entry name" value="Clp_ATPase_C"/>
</dbReference>
<dbReference type="InterPro" id="IPR059188">
    <property type="entry name" value="Znf_CLPX-like"/>
</dbReference>
<reference evidence="8 10" key="2">
    <citation type="submission" date="2018-08" db="EMBL/GenBank/DDBJ databases">
        <title>Complete genome of the Arcobacter ellisii type strain LMG 26155.</title>
        <authorList>
            <person name="Miller W.G."/>
            <person name="Yee E."/>
            <person name="Bono J.L."/>
        </authorList>
    </citation>
    <scope>NUCLEOTIDE SEQUENCE [LARGE SCALE GENOMIC DNA]</scope>
    <source>
        <strain evidence="8 10">LMG 26155</strain>
    </source>
</reference>
<dbReference type="GO" id="GO:0140662">
    <property type="term" value="F:ATP-dependent protein folding chaperone"/>
    <property type="evidence" value="ECO:0007669"/>
    <property type="project" value="InterPro"/>
</dbReference>
<evidence type="ECO:0000313" key="8">
    <source>
        <dbReference type="EMBL" id="AXX93717.1"/>
    </source>
</evidence>
<keyword evidence="3 6" id="KW-0862">Zinc</keyword>
<organism evidence="9 11">
    <name type="scientific">Arcobacter ellisii</name>
    <dbReference type="NCBI Taxonomy" id="913109"/>
    <lineage>
        <taxon>Bacteria</taxon>
        <taxon>Pseudomonadati</taxon>
        <taxon>Campylobacterota</taxon>
        <taxon>Epsilonproteobacteria</taxon>
        <taxon>Campylobacterales</taxon>
        <taxon>Arcobacteraceae</taxon>
        <taxon>Arcobacter</taxon>
    </lineage>
</organism>
<dbReference type="PANTHER" id="PTHR48102">
    <property type="entry name" value="ATP-DEPENDENT CLP PROTEASE ATP-BINDING SUBUNIT CLPX-LIKE, MITOCHONDRIAL-RELATED"/>
    <property type="match status" value="1"/>
</dbReference>
<dbReference type="InterPro" id="IPR038366">
    <property type="entry name" value="Znf_CppX_C4_sf"/>
</dbReference>
<dbReference type="InterPro" id="IPR027417">
    <property type="entry name" value="P-loop_NTPase"/>
</dbReference>
<dbReference type="SMART" id="SM00382">
    <property type="entry name" value="AAA"/>
    <property type="match status" value="1"/>
</dbReference>
<evidence type="ECO:0000256" key="2">
    <source>
        <dbReference type="ARBA" id="ARBA00022741"/>
    </source>
</evidence>